<evidence type="ECO:0000256" key="1">
    <source>
        <dbReference type="ARBA" id="ARBA00002508"/>
    </source>
</evidence>
<evidence type="ECO:0000313" key="8">
    <source>
        <dbReference type="EMBL" id="GFH60862.1"/>
    </source>
</evidence>
<accession>A0AAD3DBC5</accession>
<evidence type="ECO:0000256" key="6">
    <source>
        <dbReference type="PIRSR" id="PIRSR607702-2"/>
    </source>
</evidence>
<dbReference type="Pfam" id="PF05005">
    <property type="entry name" value="Ocnus"/>
    <property type="match status" value="1"/>
</dbReference>
<sequence length="170" mass="19201">MAVIDEEVVATTNELDQQEVAVLRKRLEETNAATSETTSHNLSPPPDWEPVPTVSIDEGRWKYVLISATEPYSTDGSGECYTSFYVTSKKYAEYHRNAAEPYVNLLQSRGYRDIHVSGGGRIHLDSDERTIHIFGFSYGFGLGDHAAAKRVIERDERYKGFKVTWSNDGY</sequence>
<comment type="caution">
    <text evidence="8">The sequence shown here is derived from an EMBL/GenBank/DDBJ whole genome shotgun (WGS) entry which is preliminary data.</text>
</comment>
<keyword evidence="3" id="KW-0221">Differentiation</keyword>
<dbReference type="InterPro" id="IPR007702">
    <property type="entry name" value="Janus"/>
</dbReference>
<evidence type="ECO:0000256" key="2">
    <source>
        <dbReference type="ARBA" id="ARBA00010971"/>
    </source>
</evidence>
<dbReference type="GO" id="GO:0007548">
    <property type="term" value="P:sex differentiation"/>
    <property type="evidence" value="ECO:0007669"/>
    <property type="project" value="UniProtKB-KW"/>
</dbReference>
<organism evidence="8 9">
    <name type="scientific">Chaetoceros tenuissimus</name>
    <dbReference type="NCBI Taxonomy" id="426638"/>
    <lineage>
        <taxon>Eukaryota</taxon>
        <taxon>Sar</taxon>
        <taxon>Stramenopiles</taxon>
        <taxon>Ochrophyta</taxon>
        <taxon>Bacillariophyta</taxon>
        <taxon>Coscinodiscophyceae</taxon>
        <taxon>Chaetocerotophycidae</taxon>
        <taxon>Chaetocerotales</taxon>
        <taxon>Chaetocerotaceae</taxon>
        <taxon>Chaetoceros</taxon>
    </lineage>
</organism>
<feature type="binding site" evidence="6">
    <location>
        <position position="62"/>
    </location>
    <ligand>
        <name>substrate</name>
    </ligand>
</feature>
<keyword evidence="4" id="KW-0726">Sexual differentiation</keyword>
<gene>
    <name evidence="8" type="ORF">CTEN210_17338</name>
</gene>
<dbReference type="SUPFAM" id="SSF143724">
    <property type="entry name" value="PHP14-like"/>
    <property type="match status" value="1"/>
</dbReference>
<evidence type="ECO:0000256" key="5">
    <source>
        <dbReference type="PIRSR" id="PIRSR607702-1"/>
    </source>
</evidence>
<dbReference type="Gene3D" id="3.50.20.20">
    <property type="entry name" value="Janus/Ocnus"/>
    <property type="match status" value="1"/>
</dbReference>
<feature type="region of interest" description="Disordered" evidence="7">
    <location>
        <begin position="31"/>
        <end position="51"/>
    </location>
</feature>
<evidence type="ECO:0000256" key="3">
    <source>
        <dbReference type="ARBA" id="ARBA00022782"/>
    </source>
</evidence>
<proteinExistence type="inferred from homology"/>
<keyword evidence="9" id="KW-1185">Reference proteome</keyword>
<dbReference type="EMBL" id="BLLK01000069">
    <property type="protein sequence ID" value="GFH60862.1"/>
    <property type="molecule type" value="Genomic_DNA"/>
</dbReference>
<dbReference type="GO" id="GO:0101006">
    <property type="term" value="F:protein histidine phosphatase activity"/>
    <property type="evidence" value="ECO:0007669"/>
    <property type="project" value="TreeGrafter"/>
</dbReference>
<dbReference type="InterPro" id="IPR038596">
    <property type="entry name" value="Janus_sf"/>
</dbReference>
<dbReference type="PANTHER" id="PTHR12258">
    <property type="entry name" value="JANUS-A/JANUS-B"/>
    <property type="match status" value="1"/>
</dbReference>
<dbReference type="GO" id="GO:0005829">
    <property type="term" value="C:cytosol"/>
    <property type="evidence" value="ECO:0007669"/>
    <property type="project" value="TreeGrafter"/>
</dbReference>
<dbReference type="AlphaFoldDB" id="A0AAD3DBC5"/>
<evidence type="ECO:0008006" key="10">
    <source>
        <dbReference type="Google" id="ProtNLM"/>
    </source>
</evidence>
<evidence type="ECO:0000313" key="9">
    <source>
        <dbReference type="Proteomes" id="UP001054902"/>
    </source>
</evidence>
<comment type="function">
    <text evidence="1">JanA and janB regulate somatic sex differentiation.</text>
</comment>
<protein>
    <recommendedName>
        <fullName evidence="10">14 kDa phosphohistidine phosphatase</fullName>
    </recommendedName>
</protein>
<name>A0AAD3DBC5_9STRA</name>
<dbReference type="PANTHER" id="PTHR12258:SF5">
    <property type="entry name" value="BCDNA.GH02250-RELATED"/>
    <property type="match status" value="1"/>
</dbReference>
<reference evidence="8 9" key="1">
    <citation type="journal article" date="2021" name="Sci. Rep.">
        <title>The genome of the diatom Chaetoceros tenuissimus carries an ancient integrated fragment of an extant virus.</title>
        <authorList>
            <person name="Hongo Y."/>
            <person name="Kimura K."/>
            <person name="Takaki Y."/>
            <person name="Yoshida Y."/>
            <person name="Baba S."/>
            <person name="Kobayashi G."/>
            <person name="Nagasaki K."/>
            <person name="Hano T."/>
            <person name="Tomaru Y."/>
        </authorList>
    </citation>
    <scope>NUCLEOTIDE SEQUENCE [LARGE SCALE GENOMIC DNA]</scope>
    <source>
        <strain evidence="8 9">NIES-3715</strain>
    </source>
</reference>
<feature type="active site" description="Proton acceptor" evidence="5">
    <location>
        <position position="95"/>
    </location>
</feature>
<dbReference type="GO" id="GO:0030154">
    <property type="term" value="P:cell differentiation"/>
    <property type="evidence" value="ECO:0007669"/>
    <property type="project" value="UniProtKB-KW"/>
</dbReference>
<dbReference type="Proteomes" id="UP001054902">
    <property type="component" value="Unassembled WGS sequence"/>
</dbReference>
<evidence type="ECO:0000256" key="4">
    <source>
        <dbReference type="ARBA" id="ARBA00022928"/>
    </source>
</evidence>
<evidence type="ECO:0000256" key="7">
    <source>
        <dbReference type="SAM" id="MobiDB-lite"/>
    </source>
</evidence>
<comment type="similarity">
    <text evidence="2">Belongs to the janus family.</text>
</comment>